<evidence type="ECO:0000313" key="2">
    <source>
        <dbReference type="Proteomes" id="UP000308886"/>
    </source>
</evidence>
<comment type="caution">
    <text evidence="1">The sequence shown here is derived from an EMBL/GenBank/DDBJ whole genome shotgun (WGS) entry which is preliminary data.</text>
</comment>
<proteinExistence type="predicted"/>
<protein>
    <submittedName>
        <fullName evidence="1">Uncharacterized protein</fullName>
    </submittedName>
</protein>
<reference evidence="1" key="1">
    <citation type="submission" date="2019-04" db="EMBL/GenBank/DDBJ databases">
        <title>Microbes associate with the intestines of laboratory mice.</title>
        <authorList>
            <person name="Navarre W."/>
            <person name="Wong E."/>
            <person name="Huang K."/>
            <person name="Tropini C."/>
            <person name="Ng K."/>
            <person name="Yu B."/>
        </authorList>
    </citation>
    <scope>NUCLEOTIDE SEQUENCE</scope>
    <source>
        <strain evidence="1">NM73_A23</strain>
    </source>
</reference>
<keyword evidence="2" id="KW-1185">Reference proteome</keyword>
<accession>A0AC61QRK1</accession>
<dbReference type="Proteomes" id="UP000308886">
    <property type="component" value="Unassembled WGS sequence"/>
</dbReference>
<gene>
    <name evidence="1" type="ORF">E5358_05280</name>
</gene>
<sequence>MSEQKQEGTYSHVDEPVVQFKVNSDRIIREVINADTKQVLVHISGYDLQINFNMQYLKSIEDVEAACSGISQLFRDIIMEKLLEGNKPAE</sequence>
<organism evidence="1 2">
    <name type="scientific">Palleniella muris</name>
    <dbReference type="NCBI Taxonomy" id="3038145"/>
    <lineage>
        <taxon>Bacteria</taxon>
        <taxon>Pseudomonadati</taxon>
        <taxon>Bacteroidota</taxon>
        <taxon>Bacteroidia</taxon>
        <taxon>Bacteroidales</taxon>
        <taxon>Prevotellaceae</taxon>
        <taxon>Palleniella</taxon>
    </lineage>
</organism>
<dbReference type="EMBL" id="SRZC01000007">
    <property type="protein sequence ID" value="TGX82751.1"/>
    <property type="molecule type" value="Genomic_DNA"/>
</dbReference>
<evidence type="ECO:0000313" key="1">
    <source>
        <dbReference type="EMBL" id="TGX82751.1"/>
    </source>
</evidence>
<name>A0AC61QRK1_9BACT</name>